<dbReference type="HAMAP" id="MF_01039">
    <property type="entry name" value="PGAM_GpmA"/>
    <property type="match status" value="1"/>
</dbReference>
<dbReference type="SUPFAM" id="SSF53254">
    <property type="entry name" value="Phosphoglycerate mutase-like"/>
    <property type="match status" value="1"/>
</dbReference>
<comment type="caution">
    <text evidence="4">Lacks conserved residue(s) required for the propagation of feature annotation.</text>
</comment>
<evidence type="ECO:0000256" key="2">
    <source>
        <dbReference type="ARBA" id="ARBA00023152"/>
    </source>
</evidence>
<organism evidence="9 10">
    <name type="scientific">Streptomyces sulfonofaciens</name>
    <dbReference type="NCBI Taxonomy" id="68272"/>
    <lineage>
        <taxon>Bacteria</taxon>
        <taxon>Bacillati</taxon>
        <taxon>Actinomycetota</taxon>
        <taxon>Actinomycetes</taxon>
        <taxon>Kitasatosporales</taxon>
        <taxon>Streptomycetaceae</taxon>
        <taxon>Streptomyces</taxon>
    </lineage>
</organism>
<keyword evidence="4" id="KW-0312">Gluconeogenesis</keyword>
<dbReference type="EC" id="5.4.2.11" evidence="4 8"/>
<dbReference type="GO" id="GO:0006094">
    <property type="term" value="P:gluconeogenesis"/>
    <property type="evidence" value="ECO:0007669"/>
    <property type="project" value="UniProtKB-UniRule"/>
</dbReference>
<dbReference type="CDD" id="cd07067">
    <property type="entry name" value="HP_PGM_like"/>
    <property type="match status" value="1"/>
</dbReference>
<keyword evidence="3 4" id="KW-0413">Isomerase</keyword>
<dbReference type="EMBL" id="BNCD01000014">
    <property type="protein sequence ID" value="GHH83765.1"/>
    <property type="molecule type" value="Genomic_DNA"/>
</dbReference>
<dbReference type="Gene3D" id="3.40.50.1240">
    <property type="entry name" value="Phosphoglycerate mutase-like"/>
    <property type="match status" value="1"/>
</dbReference>
<gene>
    <name evidence="9" type="primary">gpm</name>
    <name evidence="4" type="synonym">gpmA</name>
    <name evidence="9" type="ORF">GCM10018793_46660</name>
</gene>
<evidence type="ECO:0000256" key="4">
    <source>
        <dbReference type="HAMAP-Rule" id="MF_01039"/>
    </source>
</evidence>
<dbReference type="Pfam" id="PF00300">
    <property type="entry name" value="His_Phos_1"/>
    <property type="match status" value="2"/>
</dbReference>
<dbReference type="AlphaFoldDB" id="A0A919GFN8"/>
<feature type="binding site" evidence="4 6">
    <location>
        <begin position="182"/>
        <end position="183"/>
    </location>
    <ligand>
        <name>substrate</name>
    </ligand>
</feature>
<reference evidence="9" key="2">
    <citation type="submission" date="2020-09" db="EMBL/GenBank/DDBJ databases">
        <authorList>
            <person name="Sun Q."/>
            <person name="Ohkuma M."/>
        </authorList>
    </citation>
    <scope>NUCLEOTIDE SEQUENCE</scope>
    <source>
        <strain evidence="9">JCM 5069</strain>
    </source>
</reference>
<feature type="site" description="Transition state stabilizer" evidence="4 7">
    <location>
        <position position="181"/>
    </location>
</feature>
<name>A0A919GFN8_9ACTN</name>
<dbReference type="InterPro" id="IPR013078">
    <property type="entry name" value="His_Pase_superF_clade-1"/>
</dbReference>
<feature type="binding site" evidence="4 6">
    <location>
        <begin position="8"/>
        <end position="15"/>
    </location>
    <ligand>
        <name>substrate</name>
    </ligand>
</feature>
<proteinExistence type="inferred from homology"/>
<reference evidence="9" key="1">
    <citation type="journal article" date="2014" name="Int. J. Syst. Evol. Microbiol.">
        <title>Complete genome sequence of Corynebacterium casei LMG S-19264T (=DSM 44701T), isolated from a smear-ripened cheese.</title>
        <authorList>
            <consortium name="US DOE Joint Genome Institute (JGI-PGF)"/>
            <person name="Walter F."/>
            <person name="Albersmeier A."/>
            <person name="Kalinowski J."/>
            <person name="Ruckert C."/>
        </authorList>
    </citation>
    <scope>NUCLEOTIDE SEQUENCE</scope>
    <source>
        <strain evidence="9">JCM 5069</strain>
    </source>
</reference>
<dbReference type="NCBIfam" id="TIGR01258">
    <property type="entry name" value="pgm_1"/>
    <property type="match status" value="1"/>
</dbReference>
<evidence type="ECO:0000256" key="8">
    <source>
        <dbReference type="RuleBase" id="RU004512"/>
    </source>
</evidence>
<accession>A0A919GFN8</accession>
<feature type="active site" description="Tele-phosphohistidine intermediate" evidence="4 5">
    <location>
        <position position="9"/>
    </location>
</feature>
<dbReference type="PANTHER" id="PTHR11931">
    <property type="entry name" value="PHOSPHOGLYCERATE MUTASE"/>
    <property type="match status" value="1"/>
</dbReference>
<evidence type="ECO:0000256" key="5">
    <source>
        <dbReference type="PIRSR" id="PIRSR613078-1"/>
    </source>
</evidence>
<keyword evidence="10" id="KW-1185">Reference proteome</keyword>
<evidence type="ECO:0000256" key="7">
    <source>
        <dbReference type="PIRSR" id="PIRSR613078-3"/>
    </source>
</evidence>
<dbReference type="GO" id="GO:0006096">
    <property type="term" value="P:glycolytic process"/>
    <property type="evidence" value="ECO:0007669"/>
    <property type="project" value="UniProtKB-UniRule"/>
</dbReference>
<comment type="pathway">
    <text evidence="4 8">Carbohydrate degradation; glycolysis; pyruvate from D-glyceraldehyde 3-phosphate: step 3/5.</text>
</comment>
<sequence length="257" mass="28279">MKTLILLRHGESEWNSRNLFAGWVDVALTRTGEEQARHAGRLLRTAGLLPDAVHTSVLGRAVHTATLVLRAARHEGVPLTRHWRLNERHYGALQGQDRAAVLARYGEERFLLWRRSYDGTPPPVDPDAQRALADDPRYAELAGRLPRAESLADVTARLLPCWDTVLAPELHAGRRLLVVAHGNSLRALVARLDGLDRAGIAALNIPTGMPLRYDLDDDLVPVRRGGRYLEPEAAARRAAAVAEEGRGRREGAAPGRA</sequence>
<comment type="similarity">
    <text evidence="1 4">Belongs to the phosphoglycerate mutase family. BPG-dependent PGAM subfamily.</text>
</comment>
<dbReference type="PROSITE" id="PS00175">
    <property type="entry name" value="PG_MUTASE"/>
    <property type="match status" value="1"/>
</dbReference>
<feature type="binding site" evidence="4 6">
    <location>
        <begin position="114"/>
        <end position="115"/>
    </location>
    <ligand>
        <name>substrate</name>
    </ligand>
</feature>
<evidence type="ECO:0000256" key="1">
    <source>
        <dbReference type="ARBA" id="ARBA00006717"/>
    </source>
</evidence>
<dbReference type="GO" id="GO:0004619">
    <property type="term" value="F:phosphoglycerate mutase activity"/>
    <property type="evidence" value="ECO:0007669"/>
    <property type="project" value="UniProtKB-UniRule"/>
</dbReference>
<feature type="active site" description="Proton donor/acceptor" evidence="4 5">
    <location>
        <position position="87"/>
    </location>
</feature>
<dbReference type="InterPro" id="IPR029033">
    <property type="entry name" value="His_PPase_superfam"/>
</dbReference>
<dbReference type="InterPro" id="IPR001345">
    <property type="entry name" value="PG/BPGM_mutase_AS"/>
</dbReference>
<evidence type="ECO:0000256" key="3">
    <source>
        <dbReference type="ARBA" id="ARBA00023235"/>
    </source>
</evidence>
<evidence type="ECO:0000313" key="9">
    <source>
        <dbReference type="EMBL" id="GHH83765.1"/>
    </source>
</evidence>
<evidence type="ECO:0000256" key="6">
    <source>
        <dbReference type="PIRSR" id="PIRSR613078-2"/>
    </source>
</evidence>
<evidence type="ECO:0000313" key="10">
    <source>
        <dbReference type="Proteomes" id="UP000603708"/>
    </source>
</evidence>
<comment type="caution">
    <text evidence="9">The sequence shown here is derived from an EMBL/GenBank/DDBJ whole genome shotgun (WGS) entry which is preliminary data.</text>
</comment>
<keyword evidence="2 4" id="KW-0324">Glycolysis</keyword>
<protein>
    <recommendedName>
        <fullName evidence="4 8">2,3-bisphosphoglycerate-dependent phosphoglycerate mutase</fullName>
        <shortName evidence="4">BPG-dependent PGAM</shortName>
        <shortName evidence="4">PGAM</shortName>
        <shortName evidence="4">Phosphoglyceromutase</shortName>
        <shortName evidence="4">dPGM</shortName>
        <ecNumber evidence="4 8">5.4.2.11</ecNumber>
    </recommendedName>
</protein>
<dbReference type="SMART" id="SM00855">
    <property type="entry name" value="PGAM"/>
    <property type="match status" value="1"/>
</dbReference>
<dbReference type="Proteomes" id="UP000603708">
    <property type="component" value="Unassembled WGS sequence"/>
</dbReference>
<comment type="catalytic activity">
    <reaction evidence="4 8">
        <text>(2R)-2-phosphoglycerate = (2R)-3-phosphoglycerate</text>
        <dbReference type="Rhea" id="RHEA:15901"/>
        <dbReference type="ChEBI" id="CHEBI:58272"/>
        <dbReference type="ChEBI" id="CHEBI:58289"/>
        <dbReference type="EC" id="5.4.2.11"/>
    </reaction>
</comment>
<feature type="binding site" evidence="4 6">
    <location>
        <begin position="87"/>
        <end position="90"/>
    </location>
    <ligand>
        <name>substrate</name>
    </ligand>
</feature>
<feature type="binding site" evidence="4 6">
    <location>
        <position position="60"/>
    </location>
    <ligand>
        <name>substrate</name>
    </ligand>
</feature>
<comment type="function">
    <text evidence="4 8">Catalyzes the interconversion of 2-phosphoglycerate and 3-phosphoglycerate.</text>
</comment>
<dbReference type="RefSeq" id="WP_189935146.1">
    <property type="nucleotide sequence ID" value="NZ_BNCD01000014.1"/>
</dbReference>
<dbReference type="InterPro" id="IPR005952">
    <property type="entry name" value="Phosphogly_mut1"/>
</dbReference>